<accession>A0A8X6K1A4</accession>
<evidence type="ECO:0000313" key="2">
    <source>
        <dbReference type="Proteomes" id="UP000886998"/>
    </source>
</evidence>
<reference evidence="1" key="1">
    <citation type="submission" date="2020-08" db="EMBL/GenBank/DDBJ databases">
        <title>Multicomponent nature underlies the extraordinary mechanical properties of spider dragline silk.</title>
        <authorList>
            <person name="Kono N."/>
            <person name="Nakamura H."/>
            <person name="Mori M."/>
            <person name="Yoshida Y."/>
            <person name="Ohtoshi R."/>
            <person name="Malay A.D."/>
            <person name="Moran D.A.P."/>
            <person name="Tomita M."/>
            <person name="Numata K."/>
            <person name="Arakawa K."/>
        </authorList>
    </citation>
    <scope>NUCLEOTIDE SEQUENCE</scope>
</reference>
<name>A0A8X6K1A4_9ARAC</name>
<sequence>MSRTFPGLTDNLVTIGLIGNFLQHTLNVIPEEEIQ</sequence>
<dbReference type="EMBL" id="BMAV01026887">
    <property type="protein sequence ID" value="GFS54253.1"/>
    <property type="molecule type" value="Genomic_DNA"/>
</dbReference>
<comment type="caution">
    <text evidence="1">The sequence shown here is derived from an EMBL/GenBank/DDBJ whole genome shotgun (WGS) entry which is preliminary data.</text>
</comment>
<gene>
    <name evidence="1" type="ORF">TNIN_135541</name>
</gene>
<dbReference type="AlphaFoldDB" id="A0A8X6K1A4"/>
<protein>
    <submittedName>
        <fullName evidence="1">Uncharacterized protein</fullName>
    </submittedName>
</protein>
<organism evidence="1 2">
    <name type="scientific">Trichonephila inaurata madagascariensis</name>
    <dbReference type="NCBI Taxonomy" id="2747483"/>
    <lineage>
        <taxon>Eukaryota</taxon>
        <taxon>Metazoa</taxon>
        <taxon>Ecdysozoa</taxon>
        <taxon>Arthropoda</taxon>
        <taxon>Chelicerata</taxon>
        <taxon>Arachnida</taxon>
        <taxon>Araneae</taxon>
        <taxon>Araneomorphae</taxon>
        <taxon>Entelegynae</taxon>
        <taxon>Araneoidea</taxon>
        <taxon>Nephilidae</taxon>
        <taxon>Trichonephila</taxon>
        <taxon>Trichonephila inaurata</taxon>
    </lineage>
</organism>
<dbReference type="Proteomes" id="UP000886998">
    <property type="component" value="Unassembled WGS sequence"/>
</dbReference>
<proteinExistence type="predicted"/>
<feature type="non-terminal residue" evidence="1">
    <location>
        <position position="35"/>
    </location>
</feature>
<keyword evidence="2" id="KW-1185">Reference proteome</keyword>
<evidence type="ECO:0000313" key="1">
    <source>
        <dbReference type="EMBL" id="GFS54253.1"/>
    </source>
</evidence>